<gene>
    <name evidence="6" type="ORF">SteCoe_13531</name>
</gene>
<dbReference type="CDD" id="cd06559">
    <property type="entry name" value="Endonuclease_V"/>
    <property type="match status" value="1"/>
</dbReference>
<evidence type="ECO:0000256" key="3">
    <source>
        <dbReference type="ARBA" id="ARBA00022722"/>
    </source>
</evidence>
<dbReference type="Pfam" id="PF04493">
    <property type="entry name" value="Endonuclease_5"/>
    <property type="match status" value="1"/>
</dbReference>
<evidence type="ECO:0000256" key="2">
    <source>
        <dbReference type="ARBA" id="ARBA00022490"/>
    </source>
</evidence>
<reference evidence="6 7" key="1">
    <citation type="submission" date="2016-11" db="EMBL/GenBank/DDBJ databases">
        <title>The macronuclear genome of Stentor coeruleus: a giant cell with tiny introns.</title>
        <authorList>
            <person name="Slabodnick M."/>
            <person name="Ruby J.G."/>
            <person name="Reiff S.B."/>
            <person name="Swart E.C."/>
            <person name="Gosai S."/>
            <person name="Prabakaran S."/>
            <person name="Witkowska E."/>
            <person name="Larue G.E."/>
            <person name="Fisher S."/>
            <person name="Freeman R.M."/>
            <person name="Gunawardena J."/>
            <person name="Chu W."/>
            <person name="Stover N.A."/>
            <person name="Gregory B.D."/>
            <person name="Nowacki M."/>
            <person name="Derisi J."/>
            <person name="Roy S.W."/>
            <person name="Marshall W.F."/>
            <person name="Sood P."/>
        </authorList>
    </citation>
    <scope>NUCLEOTIDE SEQUENCE [LARGE SCALE GENOMIC DNA]</scope>
    <source>
        <strain evidence="6">WM001</strain>
    </source>
</reference>
<keyword evidence="2" id="KW-0963">Cytoplasm</keyword>
<keyword evidence="4" id="KW-0255">Endonuclease</keyword>
<dbReference type="Proteomes" id="UP000187209">
    <property type="component" value="Unassembled WGS sequence"/>
</dbReference>
<dbReference type="Gene3D" id="3.30.2170.10">
    <property type="entry name" value="archaeoglobus fulgidus dsm 4304 superfamily"/>
    <property type="match status" value="1"/>
</dbReference>
<dbReference type="GO" id="GO:0003727">
    <property type="term" value="F:single-stranded RNA binding"/>
    <property type="evidence" value="ECO:0007669"/>
    <property type="project" value="TreeGrafter"/>
</dbReference>
<dbReference type="PANTHER" id="PTHR28511">
    <property type="entry name" value="ENDONUCLEASE V"/>
    <property type="match status" value="1"/>
</dbReference>
<organism evidence="6 7">
    <name type="scientific">Stentor coeruleus</name>
    <dbReference type="NCBI Taxonomy" id="5963"/>
    <lineage>
        <taxon>Eukaryota</taxon>
        <taxon>Sar</taxon>
        <taxon>Alveolata</taxon>
        <taxon>Ciliophora</taxon>
        <taxon>Postciliodesmatophora</taxon>
        <taxon>Heterotrichea</taxon>
        <taxon>Heterotrichida</taxon>
        <taxon>Stentoridae</taxon>
        <taxon>Stentor</taxon>
    </lineage>
</organism>
<keyword evidence="5" id="KW-0378">Hydrolase</keyword>
<dbReference type="AlphaFoldDB" id="A0A1R2C8D8"/>
<proteinExistence type="predicted"/>
<evidence type="ECO:0000256" key="5">
    <source>
        <dbReference type="ARBA" id="ARBA00022801"/>
    </source>
</evidence>
<keyword evidence="7" id="KW-1185">Reference proteome</keyword>
<evidence type="ECO:0008006" key="8">
    <source>
        <dbReference type="Google" id="ProtNLM"/>
    </source>
</evidence>
<comment type="caution">
    <text evidence="6">The sequence shown here is derived from an EMBL/GenBank/DDBJ whole genome shotgun (WGS) entry which is preliminary data.</text>
</comment>
<dbReference type="GO" id="GO:0005737">
    <property type="term" value="C:cytoplasm"/>
    <property type="evidence" value="ECO:0007669"/>
    <property type="project" value="UniProtKB-SubCell"/>
</dbReference>
<evidence type="ECO:0000313" key="6">
    <source>
        <dbReference type="EMBL" id="OMJ85215.1"/>
    </source>
</evidence>
<dbReference type="GO" id="GO:0016891">
    <property type="term" value="F:RNA endonuclease activity producing 5'-phosphomonoesters, hydrolytic mechanism"/>
    <property type="evidence" value="ECO:0007669"/>
    <property type="project" value="TreeGrafter"/>
</dbReference>
<protein>
    <recommendedName>
        <fullName evidence="8">Endonuclease V</fullName>
    </recommendedName>
</protein>
<comment type="subcellular location">
    <subcellularLocation>
        <location evidence="1">Cytoplasm</location>
    </subcellularLocation>
</comment>
<sequence length="246" mass="26913">MKKKSKFDRAIEAMDPALLKKWADEQLFLKSQLIETDDLSFNFTDQPLKCIGGVDISADKHNPNRAFASLVIQSFPDFENLHVDVEEVTLDYPYVPGFLAFREVPHLKRLIDKSPIKPQVVLVDGNGIFHNRGFGLASHLGVITGIPTIGCGKTVFAVDGITVNSVKGLSSMLHHAGDKILLTGNSGKVWGCALRATDDSINPIIISVGHKISLDSAVKIVTESCIYRVPEPIRQADKLSRKPLGS</sequence>
<name>A0A1R2C8D8_9CILI</name>
<dbReference type="GO" id="GO:0006281">
    <property type="term" value="P:DNA repair"/>
    <property type="evidence" value="ECO:0007669"/>
    <property type="project" value="InterPro"/>
</dbReference>
<dbReference type="EMBL" id="MPUH01000244">
    <property type="protein sequence ID" value="OMJ85215.1"/>
    <property type="molecule type" value="Genomic_DNA"/>
</dbReference>
<dbReference type="PANTHER" id="PTHR28511:SF1">
    <property type="entry name" value="ENDONUCLEASE V"/>
    <property type="match status" value="1"/>
</dbReference>
<keyword evidence="3" id="KW-0540">Nuclease</keyword>
<dbReference type="InterPro" id="IPR007581">
    <property type="entry name" value="Endonuclease-V"/>
</dbReference>
<evidence type="ECO:0000256" key="1">
    <source>
        <dbReference type="ARBA" id="ARBA00004496"/>
    </source>
</evidence>
<dbReference type="GO" id="GO:0005730">
    <property type="term" value="C:nucleolus"/>
    <property type="evidence" value="ECO:0007669"/>
    <property type="project" value="TreeGrafter"/>
</dbReference>
<accession>A0A1R2C8D8</accession>
<dbReference type="OrthoDB" id="20018at2759"/>
<evidence type="ECO:0000313" key="7">
    <source>
        <dbReference type="Proteomes" id="UP000187209"/>
    </source>
</evidence>
<evidence type="ECO:0000256" key="4">
    <source>
        <dbReference type="ARBA" id="ARBA00022759"/>
    </source>
</evidence>